<dbReference type="RefSeq" id="WP_106522842.1">
    <property type="nucleotide sequence ID" value="NZ_PYGD01000003.1"/>
</dbReference>
<evidence type="ECO:0000313" key="2">
    <source>
        <dbReference type="Proteomes" id="UP000240572"/>
    </source>
</evidence>
<sequence length="88" mass="9274">MKKKIVSLRKLSLHKEVLANLNSDEQYSVRGGGITDQPNCPTKAPSCIYPCTTTTSATPTCQTAQNCPSANNPTACLTTKPVCATVGC</sequence>
<accession>A0A2P8D640</accession>
<name>A0A2P8D640_9BACT</name>
<dbReference type="AlphaFoldDB" id="A0A2P8D640"/>
<proteinExistence type="predicted"/>
<keyword evidence="2" id="KW-1185">Reference proteome</keyword>
<comment type="caution">
    <text evidence="1">The sequence shown here is derived from an EMBL/GenBank/DDBJ whole genome shotgun (WGS) entry which is preliminary data.</text>
</comment>
<dbReference type="EMBL" id="PYGD01000003">
    <property type="protein sequence ID" value="PSK92661.1"/>
    <property type="molecule type" value="Genomic_DNA"/>
</dbReference>
<evidence type="ECO:0000313" key="1">
    <source>
        <dbReference type="EMBL" id="PSK92661.1"/>
    </source>
</evidence>
<protein>
    <recommendedName>
        <fullName evidence="3">Natural product</fullName>
    </recommendedName>
</protein>
<gene>
    <name evidence="1" type="ORF">B0I18_103238</name>
</gene>
<dbReference type="InterPro" id="IPR058238">
    <property type="entry name" value="Lant_leader_dom"/>
</dbReference>
<reference evidence="1 2" key="1">
    <citation type="submission" date="2018-03" db="EMBL/GenBank/DDBJ databases">
        <title>Genomic Encyclopedia of Type Strains, Phase III (KMG-III): the genomes of soil and plant-associated and newly described type strains.</title>
        <authorList>
            <person name="Whitman W."/>
        </authorList>
    </citation>
    <scope>NUCLEOTIDE SEQUENCE [LARGE SCALE GENOMIC DNA]</scope>
    <source>
        <strain evidence="1 2">CGMCC 1.12700</strain>
    </source>
</reference>
<dbReference type="NCBIfam" id="NF038153">
    <property type="entry name" value="lant_leader_L1a"/>
    <property type="match status" value="1"/>
</dbReference>
<dbReference type="Proteomes" id="UP000240572">
    <property type="component" value="Unassembled WGS sequence"/>
</dbReference>
<evidence type="ECO:0008006" key="3">
    <source>
        <dbReference type="Google" id="ProtNLM"/>
    </source>
</evidence>
<organism evidence="1 2">
    <name type="scientific">Taibaiella chishuiensis</name>
    <dbReference type="NCBI Taxonomy" id="1434707"/>
    <lineage>
        <taxon>Bacteria</taxon>
        <taxon>Pseudomonadati</taxon>
        <taxon>Bacteroidota</taxon>
        <taxon>Chitinophagia</taxon>
        <taxon>Chitinophagales</taxon>
        <taxon>Chitinophagaceae</taxon>
        <taxon>Taibaiella</taxon>
    </lineage>
</organism>